<dbReference type="InterPro" id="IPR009057">
    <property type="entry name" value="Homeodomain-like_sf"/>
</dbReference>
<name>A0A4Y2GKM0_ARAVE</name>
<evidence type="ECO:0000259" key="3">
    <source>
        <dbReference type="PROSITE" id="PS51253"/>
    </source>
</evidence>
<comment type="subcellular location">
    <subcellularLocation>
        <location evidence="1">Nucleus</location>
    </subcellularLocation>
</comment>
<dbReference type="EMBL" id="BGPR01001430">
    <property type="protein sequence ID" value="GBM53707.1"/>
    <property type="molecule type" value="Genomic_DNA"/>
</dbReference>
<keyword evidence="5" id="KW-1185">Reference proteome</keyword>
<dbReference type="SUPFAM" id="SSF46689">
    <property type="entry name" value="Homeodomain-like"/>
    <property type="match status" value="1"/>
</dbReference>
<dbReference type="InterPro" id="IPR050863">
    <property type="entry name" value="CenT-Element_Derived"/>
</dbReference>
<dbReference type="Pfam" id="PF03221">
    <property type="entry name" value="HTH_Tnp_Tc5"/>
    <property type="match status" value="1"/>
</dbReference>
<dbReference type="AlphaFoldDB" id="A0A4Y2GKM0"/>
<dbReference type="Gene3D" id="1.10.10.60">
    <property type="entry name" value="Homeodomain-like"/>
    <property type="match status" value="1"/>
</dbReference>
<protein>
    <submittedName>
        <fullName evidence="4">Tigger transposable element-derived protein 4</fullName>
    </submittedName>
</protein>
<dbReference type="PANTHER" id="PTHR19303">
    <property type="entry name" value="TRANSPOSON"/>
    <property type="match status" value="1"/>
</dbReference>
<sequence>MKIRNSTYSEVEECVGKWFVQCHDQNLPESGLMLQQKTEDFAKELESNSEFKASNGWMTNFKKRHNIGFRKICGCLPNKTAAFKVEGCHCGKQLRVIVFLAATQRGKEKLPPLMIGRSKKPRCFPKIRSFPMMHRSNLKAWMSSEIFGDWLKGIDKEMTKKKRCIFLFIDNCDAHSKYHNEIFAAKYDFEIAAT</sequence>
<evidence type="ECO:0000313" key="5">
    <source>
        <dbReference type="Proteomes" id="UP000499080"/>
    </source>
</evidence>
<dbReference type="InterPro" id="IPR004875">
    <property type="entry name" value="DDE_SF_endonuclease_dom"/>
</dbReference>
<organism evidence="4 5">
    <name type="scientific">Araneus ventricosus</name>
    <name type="common">Orbweaver spider</name>
    <name type="synonym">Epeira ventricosa</name>
    <dbReference type="NCBI Taxonomy" id="182803"/>
    <lineage>
        <taxon>Eukaryota</taxon>
        <taxon>Metazoa</taxon>
        <taxon>Ecdysozoa</taxon>
        <taxon>Arthropoda</taxon>
        <taxon>Chelicerata</taxon>
        <taxon>Arachnida</taxon>
        <taxon>Araneae</taxon>
        <taxon>Araneomorphae</taxon>
        <taxon>Entelegynae</taxon>
        <taxon>Araneoidea</taxon>
        <taxon>Araneidae</taxon>
        <taxon>Araneus</taxon>
    </lineage>
</organism>
<gene>
    <name evidence="4" type="primary">Tigd4_246</name>
    <name evidence="4" type="ORF">AVEN_56406_1</name>
</gene>
<evidence type="ECO:0000256" key="2">
    <source>
        <dbReference type="ARBA" id="ARBA00023125"/>
    </source>
</evidence>
<dbReference type="SMART" id="SM00674">
    <property type="entry name" value="CENPB"/>
    <property type="match status" value="1"/>
</dbReference>
<dbReference type="GO" id="GO:0003677">
    <property type="term" value="F:DNA binding"/>
    <property type="evidence" value="ECO:0007669"/>
    <property type="project" value="UniProtKB-KW"/>
</dbReference>
<dbReference type="PROSITE" id="PS51253">
    <property type="entry name" value="HTH_CENPB"/>
    <property type="match status" value="1"/>
</dbReference>
<dbReference type="PANTHER" id="PTHR19303:SF73">
    <property type="entry name" value="PROTEIN PDC2"/>
    <property type="match status" value="1"/>
</dbReference>
<dbReference type="Proteomes" id="UP000499080">
    <property type="component" value="Unassembled WGS sequence"/>
</dbReference>
<evidence type="ECO:0000256" key="1">
    <source>
        <dbReference type="ARBA" id="ARBA00004123"/>
    </source>
</evidence>
<keyword evidence="2" id="KW-0238">DNA-binding</keyword>
<reference evidence="4 5" key="1">
    <citation type="journal article" date="2019" name="Sci. Rep.">
        <title>Orb-weaving spider Araneus ventricosus genome elucidates the spidroin gene catalogue.</title>
        <authorList>
            <person name="Kono N."/>
            <person name="Nakamura H."/>
            <person name="Ohtoshi R."/>
            <person name="Moran D.A.P."/>
            <person name="Shinohara A."/>
            <person name="Yoshida Y."/>
            <person name="Fujiwara M."/>
            <person name="Mori M."/>
            <person name="Tomita M."/>
            <person name="Arakawa K."/>
        </authorList>
    </citation>
    <scope>NUCLEOTIDE SEQUENCE [LARGE SCALE GENOMIC DNA]</scope>
</reference>
<dbReference type="Pfam" id="PF03184">
    <property type="entry name" value="DDE_1"/>
    <property type="match status" value="1"/>
</dbReference>
<feature type="domain" description="HTH CENPB-type" evidence="3">
    <location>
        <begin position="1"/>
        <end position="71"/>
    </location>
</feature>
<proteinExistence type="predicted"/>
<comment type="caution">
    <text evidence="4">The sequence shown here is derived from an EMBL/GenBank/DDBJ whole genome shotgun (WGS) entry which is preliminary data.</text>
</comment>
<evidence type="ECO:0000313" key="4">
    <source>
        <dbReference type="EMBL" id="GBM53707.1"/>
    </source>
</evidence>
<dbReference type="InterPro" id="IPR006600">
    <property type="entry name" value="HTH_CenpB_DNA-bd_dom"/>
</dbReference>
<dbReference type="GO" id="GO:0005634">
    <property type="term" value="C:nucleus"/>
    <property type="evidence" value="ECO:0007669"/>
    <property type="project" value="UniProtKB-SubCell"/>
</dbReference>
<accession>A0A4Y2GKM0</accession>